<evidence type="ECO:0000256" key="5">
    <source>
        <dbReference type="ARBA" id="ARBA00023237"/>
    </source>
</evidence>
<dbReference type="EMBL" id="JBHULD010000014">
    <property type="protein sequence ID" value="MFD2554798.1"/>
    <property type="molecule type" value="Genomic_DNA"/>
</dbReference>
<evidence type="ECO:0000313" key="8">
    <source>
        <dbReference type="EMBL" id="MFD2554798.1"/>
    </source>
</evidence>
<evidence type="ECO:0000313" key="9">
    <source>
        <dbReference type="Proteomes" id="UP001597440"/>
    </source>
</evidence>
<keyword evidence="3" id="KW-0732">Signal</keyword>
<comment type="caution">
    <text evidence="8">The sequence shown here is derived from an EMBL/GenBank/DDBJ whole genome shotgun (WGS) entry which is preliminary data.</text>
</comment>
<evidence type="ECO:0000259" key="7">
    <source>
        <dbReference type="Pfam" id="PF14322"/>
    </source>
</evidence>
<evidence type="ECO:0000256" key="4">
    <source>
        <dbReference type="ARBA" id="ARBA00023136"/>
    </source>
</evidence>
<evidence type="ECO:0000256" key="3">
    <source>
        <dbReference type="ARBA" id="ARBA00022729"/>
    </source>
</evidence>
<dbReference type="Proteomes" id="UP001597440">
    <property type="component" value="Unassembled WGS sequence"/>
</dbReference>
<comment type="similarity">
    <text evidence="2">Belongs to the SusD family.</text>
</comment>
<dbReference type="SUPFAM" id="SSF48452">
    <property type="entry name" value="TPR-like"/>
    <property type="match status" value="1"/>
</dbReference>
<evidence type="ECO:0000256" key="1">
    <source>
        <dbReference type="ARBA" id="ARBA00004442"/>
    </source>
</evidence>
<keyword evidence="5" id="KW-0998">Cell outer membrane</keyword>
<keyword evidence="9" id="KW-1185">Reference proteome</keyword>
<evidence type="ECO:0000259" key="6">
    <source>
        <dbReference type="Pfam" id="PF07980"/>
    </source>
</evidence>
<dbReference type="InterPro" id="IPR012944">
    <property type="entry name" value="SusD_RagB_dom"/>
</dbReference>
<reference evidence="9" key="1">
    <citation type="journal article" date="2019" name="Int. J. Syst. Evol. Microbiol.">
        <title>The Global Catalogue of Microorganisms (GCM) 10K type strain sequencing project: providing services to taxonomists for standard genome sequencing and annotation.</title>
        <authorList>
            <consortium name="The Broad Institute Genomics Platform"/>
            <consortium name="The Broad Institute Genome Sequencing Center for Infectious Disease"/>
            <person name="Wu L."/>
            <person name="Ma J."/>
        </authorList>
    </citation>
    <scope>NUCLEOTIDE SEQUENCE [LARGE SCALE GENOMIC DNA]</scope>
    <source>
        <strain evidence="9">KCTC 52298</strain>
    </source>
</reference>
<dbReference type="Pfam" id="PF14322">
    <property type="entry name" value="SusD-like_3"/>
    <property type="match status" value="1"/>
</dbReference>
<keyword evidence="4" id="KW-0472">Membrane</keyword>
<dbReference type="Pfam" id="PF07980">
    <property type="entry name" value="SusD_RagB"/>
    <property type="match status" value="1"/>
</dbReference>
<gene>
    <name evidence="8" type="ORF">ACFSQW_10380</name>
</gene>
<dbReference type="Gene3D" id="1.25.40.390">
    <property type="match status" value="1"/>
</dbReference>
<protein>
    <submittedName>
        <fullName evidence="8">RagB/SusD family nutrient uptake outer membrane protein</fullName>
    </submittedName>
</protein>
<dbReference type="CDD" id="cd08977">
    <property type="entry name" value="SusD"/>
    <property type="match status" value="1"/>
</dbReference>
<sequence length="471" mass="53714">MMKNIKNIGIFLLAISMLSSCEKSLLQDPKTTITVNTAWQSEGDVQAEIAAAYSFFRSPLTTYYAHYAYGEFRAGDIKTPIASNLERNDLGTDYYTVDNWRDWGKFYRAIAQCNLILEKTAAMDNVLFTAKPKAYYHAEIRFLRSFIYFYMTRIWGDVPLNLEGVNKKPLPRLAKEKVWEFCIQEAEAVYDALPMQVTTSSERGIKPTKIAVLALISHIHMFNHNYEAAEKALEQIQTNEAVAGLELLPFNKFKEVIKGRSKESIFEINFNDKEASIYSALGASFARPPEIKTKISEACNIPVKVADELFPLGTSDLRNQWVTNRANTLDITLNKFDVKAPDFTATAPKYEANIILLRYAEILLLHAEVLARNNKPNEAIAKLNKVRSRSTAALYDATTEPDLLQAILKERRKELIGEGYRWYDLMRTNKIPEFNNYITPTHVEEGAAYWPVSAYSFDGNPYMVQTSFWSK</sequence>
<organism evidence="8 9">
    <name type="scientific">Sphingobacterium tabacisoli</name>
    <dbReference type="NCBI Taxonomy" id="2044855"/>
    <lineage>
        <taxon>Bacteria</taxon>
        <taxon>Pseudomonadati</taxon>
        <taxon>Bacteroidota</taxon>
        <taxon>Sphingobacteriia</taxon>
        <taxon>Sphingobacteriales</taxon>
        <taxon>Sphingobacteriaceae</taxon>
        <taxon>Sphingobacterium</taxon>
    </lineage>
</organism>
<name>A0ABW5L1Z8_9SPHI</name>
<dbReference type="InterPro" id="IPR011990">
    <property type="entry name" value="TPR-like_helical_dom_sf"/>
</dbReference>
<comment type="subcellular location">
    <subcellularLocation>
        <location evidence="1">Cell outer membrane</location>
    </subcellularLocation>
</comment>
<proteinExistence type="inferred from homology"/>
<dbReference type="PROSITE" id="PS51257">
    <property type="entry name" value="PROKAR_LIPOPROTEIN"/>
    <property type="match status" value="1"/>
</dbReference>
<dbReference type="InterPro" id="IPR033985">
    <property type="entry name" value="SusD-like_N"/>
</dbReference>
<feature type="domain" description="RagB/SusD" evidence="6">
    <location>
        <begin position="323"/>
        <end position="446"/>
    </location>
</feature>
<feature type="domain" description="SusD-like N-terminal" evidence="7">
    <location>
        <begin position="83"/>
        <end position="220"/>
    </location>
</feature>
<evidence type="ECO:0000256" key="2">
    <source>
        <dbReference type="ARBA" id="ARBA00006275"/>
    </source>
</evidence>
<dbReference type="RefSeq" id="WP_210353187.1">
    <property type="nucleotide sequence ID" value="NZ_JAEQMU010000001.1"/>
</dbReference>
<accession>A0ABW5L1Z8</accession>